<evidence type="ECO:0000313" key="1">
    <source>
        <dbReference type="EnsemblPlants" id="ORUFI03G42520.1"/>
    </source>
</evidence>
<protein>
    <submittedName>
        <fullName evidence="1">Uncharacterized protein</fullName>
    </submittedName>
</protein>
<evidence type="ECO:0000313" key="2">
    <source>
        <dbReference type="Proteomes" id="UP000008022"/>
    </source>
</evidence>
<dbReference type="EnsemblPlants" id="ORUFI03G42520.1">
    <property type="protein sequence ID" value="ORUFI03G42520.1"/>
    <property type="gene ID" value="ORUFI03G42520"/>
</dbReference>
<organism evidence="1 2">
    <name type="scientific">Oryza rufipogon</name>
    <name type="common">Brownbeard rice</name>
    <name type="synonym">Asian wild rice</name>
    <dbReference type="NCBI Taxonomy" id="4529"/>
    <lineage>
        <taxon>Eukaryota</taxon>
        <taxon>Viridiplantae</taxon>
        <taxon>Streptophyta</taxon>
        <taxon>Embryophyta</taxon>
        <taxon>Tracheophyta</taxon>
        <taxon>Spermatophyta</taxon>
        <taxon>Magnoliopsida</taxon>
        <taxon>Liliopsida</taxon>
        <taxon>Poales</taxon>
        <taxon>Poaceae</taxon>
        <taxon>BOP clade</taxon>
        <taxon>Oryzoideae</taxon>
        <taxon>Oryzeae</taxon>
        <taxon>Oryzinae</taxon>
        <taxon>Oryza</taxon>
    </lineage>
</organism>
<reference evidence="2" key="1">
    <citation type="submission" date="2013-06" db="EMBL/GenBank/DDBJ databases">
        <authorList>
            <person name="Zhao Q."/>
        </authorList>
    </citation>
    <scope>NUCLEOTIDE SEQUENCE</scope>
    <source>
        <strain evidence="2">cv. W1943</strain>
    </source>
</reference>
<dbReference type="Gramene" id="ORUFI03G42520.1">
    <property type="protein sequence ID" value="ORUFI03G42520.1"/>
    <property type="gene ID" value="ORUFI03G42520"/>
</dbReference>
<dbReference type="AlphaFoldDB" id="A0A0E0P3U1"/>
<accession>A0A0E0P3U1</accession>
<sequence>MELERANDVLTSTLRHPSPDVTLASALGNRRVGCSLVSVRETVEATISAAHLLGMADSRLSSVPSWLPVGLVT</sequence>
<proteinExistence type="predicted"/>
<dbReference type="Proteomes" id="UP000008022">
    <property type="component" value="Unassembled WGS sequence"/>
</dbReference>
<name>A0A0E0P3U1_ORYRU</name>
<dbReference type="HOGENOM" id="CLU_2709120_0_0_1"/>
<keyword evidence="2" id="KW-1185">Reference proteome</keyword>
<reference evidence="1" key="2">
    <citation type="submission" date="2015-06" db="UniProtKB">
        <authorList>
            <consortium name="EnsemblPlants"/>
        </authorList>
    </citation>
    <scope>IDENTIFICATION</scope>
</reference>